<dbReference type="InterPro" id="IPR052336">
    <property type="entry name" value="MlaD_Phospholipid_Transporter"/>
</dbReference>
<keyword evidence="4" id="KW-1185">Reference proteome</keyword>
<dbReference type="eggNOG" id="COG1463">
    <property type="taxonomic scope" value="Bacteria"/>
</dbReference>
<name>T0JME9_9BACT</name>
<keyword evidence="1" id="KW-0812">Transmembrane</keyword>
<dbReference type="PANTHER" id="PTHR33371:SF4">
    <property type="entry name" value="INTERMEMBRANE PHOSPHOLIPID TRANSPORT SYSTEM BINDING PROTEIN MLAD"/>
    <property type="match status" value="1"/>
</dbReference>
<feature type="transmembrane region" description="Helical" evidence="1">
    <location>
        <begin position="6"/>
        <end position="29"/>
    </location>
</feature>
<dbReference type="RefSeq" id="WP_021287721.1">
    <property type="nucleotide sequence ID" value="NZ_AUPZ01000009.1"/>
</dbReference>
<proteinExistence type="predicted"/>
<keyword evidence="1" id="KW-0472">Membrane</keyword>
<dbReference type="Proteomes" id="UP000015520">
    <property type="component" value="Unassembled WGS sequence"/>
</dbReference>
<evidence type="ECO:0000259" key="2">
    <source>
        <dbReference type="Pfam" id="PF02470"/>
    </source>
</evidence>
<feature type="domain" description="Mce/MlaD" evidence="2">
    <location>
        <begin position="41"/>
        <end position="97"/>
    </location>
</feature>
<gene>
    <name evidence="3" type="ORF">M947_07320</name>
</gene>
<sequence>MHYNKIKLAVGLFVISLLVTIFTFLYLVLENKGTFNKRFNYHFTTDSAEFFSVGMPLKFSGFSIGVIDNISLNDDGSVLITFSVDEKNRKWITKDTVLMTIKPLIGPTKIEVYSVIDNEVLEEDTELLMVQSNDINDMITKLGPAVDKILNIINNLESITSDLTKDVSPLNQTFKNIRDFSAKLSNSDSLLYSITGDKNSTRSVIDALNMTSKIMDELYVISKNISKTTSSFDNDIMTPASSLIKELDAIMKDVKQKLETLDSTVKAIGSYDMELLELKKQISVSLQKSNQIMDKVNAFMQDKSKPEMSLP</sequence>
<evidence type="ECO:0000256" key="1">
    <source>
        <dbReference type="SAM" id="Phobius"/>
    </source>
</evidence>
<comment type="caution">
    <text evidence="3">The sequence shown here is derived from an EMBL/GenBank/DDBJ whole genome shotgun (WGS) entry which is preliminary data.</text>
</comment>
<dbReference type="InterPro" id="IPR003399">
    <property type="entry name" value="Mce/MlaD"/>
</dbReference>
<reference evidence="3 4" key="1">
    <citation type="submission" date="2013-07" db="EMBL/GenBank/DDBJ databases">
        <title>Sulfurimonas hongkongensis AST-10 Genome Sequencing.</title>
        <authorList>
            <person name="Cai L."/>
            <person name="Zhang T."/>
        </authorList>
    </citation>
    <scope>NUCLEOTIDE SEQUENCE [LARGE SCALE GENOMIC DNA]</scope>
    <source>
        <strain evidence="3 4">AST-10</strain>
    </source>
</reference>
<dbReference type="EMBL" id="AUPZ01000009">
    <property type="protein sequence ID" value="EQB39271.1"/>
    <property type="molecule type" value="Genomic_DNA"/>
</dbReference>
<dbReference type="STRING" id="1172190.M947_07320"/>
<organism evidence="3 4">
    <name type="scientific">Sulfurimonas hongkongensis</name>
    <dbReference type="NCBI Taxonomy" id="1172190"/>
    <lineage>
        <taxon>Bacteria</taxon>
        <taxon>Pseudomonadati</taxon>
        <taxon>Campylobacterota</taxon>
        <taxon>Epsilonproteobacteria</taxon>
        <taxon>Campylobacterales</taxon>
        <taxon>Sulfurimonadaceae</taxon>
        <taxon>Sulfurimonas</taxon>
    </lineage>
</organism>
<dbReference type="PATRIC" id="fig|1172190.3.peg.1416"/>
<dbReference type="PANTHER" id="PTHR33371">
    <property type="entry name" value="INTERMEMBRANE PHOSPHOLIPID TRANSPORT SYSTEM BINDING PROTEIN MLAD-RELATED"/>
    <property type="match status" value="1"/>
</dbReference>
<keyword evidence="1" id="KW-1133">Transmembrane helix</keyword>
<dbReference type="AlphaFoldDB" id="T0JME9"/>
<evidence type="ECO:0000313" key="4">
    <source>
        <dbReference type="Proteomes" id="UP000015520"/>
    </source>
</evidence>
<dbReference type="OrthoDB" id="5372112at2"/>
<evidence type="ECO:0000313" key="3">
    <source>
        <dbReference type="EMBL" id="EQB39271.1"/>
    </source>
</evidence>
<protein>
    <recommendedName>
        <fullName evidence="2">Mce/MlaD domain-containing protein</fullName>
    </recommendedName>
</protein>
<accession>T0JME9</accession>
<dbReference type="Pfam" id="PF02470">
    <property type="entry name" value="MlaD"/>
    <property type="match status" value="1"/>
</dbReference>